<dbReference type="SUPFAM" id="SSF54695">
    <property type="entry name" value="POZ domain"/>
    <property type="match status" value="1"/>
</dbReference>
<dbReference type="InterPro" id="IPR016897">
    <property type="entry name" value="SKP1"/>
</dbReference>
<dbReference type="Gene3D" id="3.30.710.10">
    <property type="entry name" value="Potassium Channel Kv1.1, Chain A"/>
    <property type="match status" value="1"/>
</dbReference>
<reference evidence="3 4" key="1">
    <citation type="journal article" date="2018" name="Front. Plant Sci.">
        <title>Red Clover (Trifolium pratense) and Zigzag Clover (T. medium) - A Picture of Genomic Similarities and Differences.</title>
        <authorList>
            <person name="Dluhosova J."/>
            <person name="Istvanek J."/>
            <person name="Nedelnik J."/>
            <person name="Repkova J."/>
        </authorList>
    </citation>
    <scope>NUCLEOTIDE SEQUENCE [LARGE SCALE GENOMIC DNA]</scope>
    <source>
        <strain evidence="4">cv. 10/8</strain>
        <tissue evidence="3">Leaf</tissue>
    </source>
</reference>
<dbReference type="Proteomes" id="UP000265520">
    <property type="component" value="Unassembled WGS sequence"/>
</dbReference>
<evidence type="ECO:0000259" key="2">
    <source>
        <dbReference type="Pfam" id="PF03931"/>
    </source>
</evidence>
<dbReference type="InterPro" id="IPR016073">
    <property type="entry name" value="Skp1_comp_POZ"/>
</dbReference>
<dbReference type="InterPro" id="IPR011333">
    <property type="entry name" value="SKP1/BTB/POZ_sf"/>
</dbReference>
<dbReference type="Pfam" id="PF03931">
    <property type="entry name" value="Skp1_POZ"/>
    <property type="match status" value="1"/>
</dbReference>
<proteinExistence type="predicted"/>
<protein>
    <submittedName>
        <fullName evidence="3">SKP1-like protein 14-like</fullName>
    </submittedName>
</protein>
<organism evidence="3 4">
    <name type="scientific">Trifolium medium</name>
    <dbReference type="NCBI Taxonomy" id="97028"/>
    <lineage>
        <taxon>Eukaryota</taxon>
        <taxon>Viridiplantae</taxon>
        <taxon>Streptophyta</taxon>
        <taxon>Embryophyta</taxon>
        <taxon>Tracheophyta</taxon>
        <taxon>Spermatophyta</taxon>
        <taxon>Magnoliopsida</taxon>
        <taxon>eudicotyledons</taxon>
        <taxon>Gunneridae</taxon>
        <taxon>Pentapetalae</taxon>
        <taxon>rosids</taxon>
        <taxon>fabids</taxon>
        <taxon>Fabales</taxon>
        <taxon>Fabaceae</taxon>
        <taxon>Papilionoideae</taxon>
        <taxon>50 kb inversion clade</taxon>
        <taxon>NPAAA clade</taxon>
        <taxon>Hologalegina</taxon>
        <taxon>IRL clade</taxon>
        <taxon>Trifolieae</taxon>
        <taxon>Trifolium</taxon>
    </lineage>
</organism>
<dbReference type="AlphaFoldDB" id="A0A392UWW2"/>
<evidence type="ECO:0000256" key="1">
    <source>
        <dbReference type="ARBA" id="ARBA00004906"/>
    </source>
</evidence>
<evidence type="ECO:0000313" key="4">
    <source>
        <dbReference type="Proteomes" id="UP000265520"/>
    </source>
</evidence>
<dbReference type="GO" id="GO:0006511">
    <property type="term" value="P:ubiquitin-dependent protein catabolic process"/>
    <property type="evidence" value="ECO:0007669"/>
    <property type="project" value="InterPro"/>
</dbReference>
<sequence>MISLKASDGIIFEVEPSIAMKMQIVKDLIDDFDDTATIPLPNVLGEHLAMIIEYCKYQG</sequence>
<comment type="pathway">
    <text evidence="1">Protein modification; protein ubiquitination.</text>
</comment>
<evidence type="ECO:0000313" key="3">
    <source>
        <dbReference type="EMBL" id="MCI79612.1"/>
    </source>
</evidence>
<dbReference type="PANTHER" id="PTHR11165">
    <property type="entry name" value="SKP1"/>
    <property type="match status" value="1"/>
</dbReference>
<keyword evidence="4" id="KW-1185">Reference proteome</keyword>
<accession>A0A392UWW2</accession>
<name>A0A392UWW2_9FABA</name>
<feature type="domain" description="SKP1 component POZ" evidence="2">
    <location>
        <begin position="1"/>
        <end position="57"/>
    </location>
</feature>
<dbReference type="EMBL" id="LXQA010977686">
    <property type="protein sequence ID" value="MCI79612.1"/>
    <property type="molecule type" value="Genomic_DNA"/>
</dbReference>
<feature type="non-terminal residue" evidence="3">
    <location>
        <position position="59"/>
    </location>
</feature>
<comment type="caution">
    <text evidence="3">The sequence shown here is derived from an EMBL/GenBank/DDBJ whole genome shotgun (WGS) entry which is preliminary data.</text>
</comment>